<evidence type="ECO:0000313" key="8">
    <source>
        <dbReference type="EMBL" id="OHT09217.1"/>
    </source>
</evidence>
<dbReference type="VEuPathDB" id="TrichDB:TRFO_21951"/>
<feature type="compositionally biased region" description="Polar residues" evidence="6">
    <location>
        <begin position="457"/>
        <end position="467"/>
    </location>
</feature>
<evidence type="ECO:0000256" key="5">
    <source>
        <dbReference type="ARBA" id="ARBA00022840"/>
    </source>
</evidence>
<dbReference type="Gene3D" id="1.10.510.10">
    <property type="entry name" value="Transferase(Phosphotransferase) domain 1"/>
    <property type="match status" value="1"/>
</dbReference>
<dbReference type="Pfam" id="PF00069">
    <property type="entry name" value="Pkinase"/>
    <property type="match status" value="1"/>
</dbReference>
<dbReference type="GeneID" id="94836987"/>
<dbReference type="GO" id="GO:0004674">
    <property type="term" value="F:protein serine/threonine kinase activity"/>
    <property type="evidence" value="ECO:0007669"/>
    <property type="project" value="UniProtKB-KW"/>
</dbReference>
<keyword evidence="1" id="KW-0723">Serine/threonine-protein kinase</keyword>
<keyword evidence="4 8" id="KW-0418">Kinase</keyword>
<keyword evidence="2" id="KW-0808">Transferase</keyword>
<feature type="region of interest" description="Disordered" evidence="6">
    <location>
        <begin position="54"/>
        <end position="74"/>
    </location>
</feature>
<dbReference type="EMBL" id="MLAK01000645">
    <property type="protein sequence ID" value="OHT09217.1"/>
    <property type="molecule type" value="Genomic_DNA"/>
</dbReference>
<dbReference type="SUPFAM" id="SSF56112">
    <property type="entry name" value="Protein kinase-like (PK-like)"/>
    <property type="match status" value="1"/>
</dbReference>
<dbReference type="PANTHER" id="PTHR24345:SF0">
    <property type="entry name" value="CELL CYCLE SERINE_THREONINE-PROTEIN KINASE CDC5_MSD2"/>
    <property type="match status" value="1"/>
</dbReference>
<dbReference type="SMART" id="SM00220">
    <property type="entry name" value="S_TKc"/>
    <property type="match status" value="1"/>
</dbReference>
<dbReference type="Proteomes" id="UP000179807">
    <property type="component" value="Unassembled WGS sequence"/>
</dbReference>
<evidence type="ECO:0000259" key="7">
    <source>
        <dbReference type="PROSITE" id="PS50011"/>
    </source>
</evidence>
<sequence>MIEEDLIKVPPKIGDYVLSGKIGNGAFSEVYLAKKPTRANASILLPENYLGKENDKIQSNSNSPSFNSNSPSINSKIDSISNKDKILNDHSIEKDEAETTVYYACKIIPISKVKTQDSSARFENEIRVNQQLHHPGIVEMYDLFKDDQNYYLFMEFCPNGELFQHIVNQRHLSEIEAKPIFRQIIETIIYMHSMNVSHRDLKPENLLLDQFGRVKLSDFGLSTFIKCNPDGNNLVKTPCGSPCYASPECLSGQPYDGFKTDMWSIGVILYAMVTGHLPWTKKNQKELFEQIKNGDYKVSKVLSNDAQDLIKSLLCVNPDHRLNSKQALTHPWLIGTYPQYRICTSAFSTLSLKAVDSFFDHELPYVEITEPKNISCMNLTISETLRELGVKEGFIYTHHKKRKKKTIRVYQSSLATTKMKMSNNPIPAYQASPSACRNIKTKPNANKSVKKNIKQNMSVNENLNLSTPKPIIPRPKLNKETNKASGKPRLTKPAVRKSSVQ</sequence>
<proteinExistence type="predicted"/>
<keyword evidence="5" id="KW-0067">ATP-binding</keyword>
<dbReference type="PROSITE" id="PS50011">
    <property type="entry name" value="PROTEIN_KINASE_DOM"/>
    <property type="match status" value="1"/>
</dbReference>
<evidence type="ECO:0000256" key="3">
    <source>
        <dbReference type="ARBA" id="ARBA00022741"/>
    </source>
</evidence>
<accession>A0A1J4KCS3</accession>
<dbReference type="PROSITE" id="PS00108">
    <property type="entry name" value="PROTEIN_KINASE_ST"/>
    <property type="match status" value="1"/>
</dbReference>
<evidence type="ECO:0000256" key="4">
    <source>
        <dbReference type="ARBA" id="ARBA00022777"/>
    </source>
</evidence>
<feature type="compositionally biased region" description="Low complexity" evidence="6">
    <location>
        <begin position="59"/>
        <end position="74"/>
    </location>
</feature>
<evidence type="ECO:0000313" key="9">
    <source>
        <dbReference type="Proteomes" id="UP000179807"/>
    </source>
</evidence>
<protein>
    <submittedName>
        <fullName evidence="8">CAMK family protein kinase</fullName>
    </submittedName>
</protein>
<comment type="caution">
    <text evidence="8">The sequence shown here is derived from an EMBL/GenBank/DDBJ whole genome shotgun (WGS) entry which is preliminary data.</text>
</comment>
<dbReference type="AlphaFoldDB" id="A0A1J4KCS3"/>
<keyword evidence="3" id="KW-0547">Nucleotide-binding</keyword>
<dbReference type="InterPro" id="IPR000719">
    <property type="entry name" value="Prot_kinase_dom"/>
</dbReference>
<dbReference type="InterPro" id="IPR011009">
    <property type="entry name" value="Kinase-like_dom_sf"/>
</dbReference>
<dbReference type="PANTHER" id="PTHR24345">
    <property type="entry name" value="SERINE/THREONINE-PROTEIN KINASE PLK"/>
    <property type="match status" value="1"/>
</dbReference>
<dbReference type="GO" id="GO:0005634">
    <property type="term" value="C:nucleus"/>
    <property type="evidence" value="ECO:0007669"/>
    <property type="project" value="TreeGrafter"/>
</dbReference>
<organism evidence="8 9">
    <name type="scientific">Tritrichomonas foetus</name>
    <dbReference type="NCBI Taxonomy" id="1144522"/>
    <lineage>
        <taxon>Eukaryota</taxon>
        <taxon>Metamonada</taxon>
        <taxon>Parabasalia</taxon>
        <taxon>Tritrichomonadida</taxon>
        <taxon>Tritrichomonadidae</taxon>
        <taxon>Tritrichomonas</taxon>
    </lineage>
</organism>
<dbReference type="FunFam" id="1.10.510.10:FF:000956">
    <property type="entry name" value="CAMK family protein kinase"/>
    <property type="match status" value="1"/>
</dbReference>
<dbReference type="InterPro" id="IPR008271">
    <property type="entry name" value="Ser/Thr_kinase_AS"/>
</dbReference>
<dbReference type="GO" id="GO:0005524">
    <property type="term" value="F:ATP binding"/>
    <property type="evidence" value="ECO:0007669"/>
    <property type="project" value="UniProtKB-KW"/>
</dbReference>
<name>A0A1J4KCS3_9EUKA</name>
<evidence type="ECO:0000256" key="6">
    <source>
        <dbReference type="SAM" id="MobiDB-lite"/>
    </source>
</evidence>
<feature type="domain" description="Protein kinase" evidence="7">
    <location>
        <begin position="16"/>
        <end position="333"/>
    </location>
</feature>
<dbReference type="RefSeq" id="XP_068362353.1">
    <property type="nucleotide sequence ID" value="XM_068502283.1"/>
</dbReference>
<gene>
    <name evidence="8" type="ORF">TRFO_21951</name>
</gene>
<keyword evidence="9" id="KW-1185">Reference proteome</keyword>
<evidence type="ECO:0000256" key="2">
    <source>
        <dbReference type="ARBA" id="ARBA00022679"/>
    </source>
</evidence>
<feature type="region of interest" description="Disordered" evidence="6">
    <location>
        <begin position="457"/>
        <end position="501"/>
    </location>
</feature>
<reference evidence="8" key="1">
    <citation type="submission" date="2016-10" db="EMBL/GenBank/DDBJ databases">
        <authorList>
            <person name="Benchimol M."/>
            <person name="Almeida L.G."/>
            <person name="Vasconcelos A.T."/>
            <person name="Perreira-Neves A."/>
            <person name="Rosa I.A."/>
            <person name="Tasca T."/>
            <person name="Bogo M.R."/>
            <person name="de Souza W."/>
        </authorList>
    </citation>
    <scope>NUCLEOTIDE SEQUENCE [LARGE SCALE GENOMIC DNA]</scope>
    <source>
        <strain evidence="8">K</strain>
    </source>
</reference>
<dbReference type="CDD" id="cd14003">
    <property type="entry name" value="STKc_AMPK-like"/>
    <property type="match status" value="1"/>
</dbReference>
<evidence type="ECO:0000256" key="1">
    <source>
        <dbReference type="ARBA" id="ARBA00022527"/>
    </source>
</evidence>